<keyword evidence="7" id="KW-1133">Transmembrane helix</keyword>
<gene>
    <name evidence="10" type="primary">LOC113511212</name>
</gene>
<evidence type="ECO:0000256" key="2">
    <source>
        <dbReference type="ARBA" id="ARBA00036631"/>
    </source>
</evidence>
<sequence>MADRLLIHDDIKLYTTSDKFYFEPTINPTEIMVIDRVTGEATVKEYGSVKIPIPANAYKPVCGFLGSIKLISGLYLVVAKYRILVGRLNGHDVYELAGTDIIPYARSTTHLSSKQIEDNNTYERMLRAALETPGIYFSYGYDLTHTLQRLHSVAADFHKMSLATRADSRFLWNGHLLKGFSQDQFARFALPIIQGFVSINNVTVNGHQLTWSLVSRRSVHRAGTRFYMRGVDSQGNVANYVETEQIIERGGEKSSFVQTRGSIPLYWSQYPNLKYKPKMTLSHEDHVAAYTKHLRDQQQRYGNQVLVNLIDQCGGEEALERGYRAAVAAAALPGVRYEPFDFHAECRGMRYHRLNVLIDRIAHEQTEFGYFLSRGGTVLLRQSGVFRTNCVDCLDRTNVVQSLLARLQLGAALQLLAGTSASSASSASSAYPHLDALFNNVWADHADMISTQYSGTGALKTDFTRTGKRTHIGLAKDGVNSLTRYYKNNFSDGFRQDSIDLILGKYVVAEGEGNTVPSPLRRDRDWKYITFPSVLLVAVSMFCASATLPARYSSEVLLYLMFWGAAVGATLSFIFKHGKEFVDWPRLDNGELAAARAPQTSL</sequence>
<dbReference type="GeneID" id="113511212"/>
<evidence type="ECO:0000256" key="4">
    <source>
        <dbReference type="ARBA" id="ARBA00040795"/>
    </source>
</evidence>
<dbReference type="PROSITE" id="PS50275">
    <property type="entry name" value="SAC"/>
    <property type="match status" value="1"/>
</dbReference>
<accession>A0ABM3MY34</accession>
<feature type="transmembrane region" description="Helical" evidence="7">
    <location>
        <begin position="556"/>
        <end position="575"/>
    </location>
</feature>
<evidence type="ECO:0000256" key="5">
    <source>
        <dbReference type="ARBA" id="ARBA00041396"/>
    </source>
</evidence>
<comment type="catalytic activity">
    <reaction evidence="2">
        <text>a 1,2-diacyl-sn-glycero-3-phospho-(1D-myo-inositol-3-phosphate) + H2O = a 1,2-diacyl-sn-glycero-3-phospho-(1D-myo-inositol) + phosphate</text>
        <dbReference type="Rhea" id="RHEA:12316"/>
        <dbReference type="ChEBI" id="CHEBI:15377"/>
        <dbReference type="ChEBI" id="CHEBI:43474"/>
        <dbReference type="ChEBI" id="CHEBI:57880"/>
        <dbReference type="ChEBI" id="CHEBI:58088"/>
        <dbReference type="EC" id="3.1.3.64"/>
    </reaction>
    <physiologicalReaction direction="left-to-right" evidence="2">
        <dbReference type="Rhea" id="RHEA:12317"/>
    </physiologicalReaction>
</comment>
<feature type="domain" description="SAC" evidence="8">
    <location>
        <begin position="126"/>
        <end position="455"/>
    </location>
</feature>
<dbReference type="Pfam" id="PF02383">
    <property type="entry name" value="Syja_N"/>
    <property type="match status" value="1"/>
</dbReference>
<evidence type="ECO:0000256" key="7">
    <source>
        <dbReference type="SAM" id="Phobius"/>
    </source>
</evidence>
<protein>
    <recommendedName>
        <fullName evidence="4">Phosphatidylinositol-3-phosphatase SAC1</fullName>
        <ecNumber evidence="1">3.1.3.64</ecNumber>
    </recommendedName>
    <alternativeName>
        <fullName evidence="6">Phosphatidylinositol-4-phosphate phosphatase</fullName>
    </alternativeName>
    <alternativeName>
        <fullName evidence="5">Suppressor of actin mutations 1-like protein</fullName>
    </alternativeName>
</protein>
<keyword evidence="7" id="KW-0812">Transmembrane</keyword>
<evidence type="ECO:0000313" key="10">
    <source>
        <dbReference type="RefSeq" id="XP_052756262.1"/>
    </source>
</evidence>
<comment type="catalytic activity">
    <reaction evidence="3">
        <text>a 1,2-diacyl-sn-glycero-3-phospho-(1D-myo-inositol 4-phosphate) + H2O = a 1,2-diacyl-sn-glycero-3-phospho-(1D-myo-inositol) + phosphate</text>
        <dbReference type="Rhea" id="RHEA:55652"/>
        <dbReference type="ChEBI" id="CHEBI:15377"/>
        <dbReference type="ChEBI" id="CHEBI:43474"/>
        <dbReference type="ChEBI" id="CHEBI:57880"/>
        <dbReference type="ChEBI" id="CHEBI:58178"/>
    </reaction>
    <physiologicalReaction direction="left-to-right" evidence="3">
        <dbReference type="Rhea" id="RHEA:55653"/>
    </physiologicalReaction>
</comment>
<evidence type="ECO:0000259" key="8">
    <source>
        <dbReference type="PROSITE" id="PS50275"/>
    </source>
</evidence>
<dbReference type="PANTHER" id="PTHR45662">
    <property type="entry name" value="PHOSPHATIDYLINOSITIDE PHOSPHATASE SAC1"/>
    <property type="match status" value="1"/>
</dbReference>
<organism evidence="9 10">
    <name type="scientific">Galleria mellonella</name>
    <name type="common">Greater wax moth</name>
    <dbReference type="NCBI Taxonomy" id="7137"/>
    <lineage>
        <taxon>Eukaryota</taxon>
        <taxon>Metazoa</taxon>
        <taxon>Ecdysozoa</taxon>
        <taxon>Arthropoda</taxon>
        <taxon>Hexapoda</taxon>
        <taxon>Insecta</taxon>
        <taxon>Pterygota</taxon>
        <taxon>Neoptera</taxon>
        <taxon>Endopterygota</taxon>
        <taxon>Lepidoptera</taxon>
        <taxon>Glossata</taxon>
        <taxon>Ditrysia</taxon>
        <taxon>Pyraloidea</taxon>
        <taxon>Pyralidae</taxon>
        <taxon>Galleriinae</taxon>
        <taxon>Galleria</taxon>
    </lineage>
</organism>
<feature type="transmembrane region" description="Helical" evidence="7">
    <location>
        <begin position="528"/>
        <end position="550"/>
    </location>
</feature>
<dbReference type="PANTHER" id="PTHR45662:SF2">
    <property type="entry name" value="PHOSPHATIDYLINOSITOL-3-PHOSPHATASE SAC1"/>
    <property type="match status" value="1"/>
</dbReference>
<evidence type="ECO:0000256" key="3">
    <source>
        <dbReference type="ARBA" id="ARBA00036807"/>
    </source>
</evidence>
<dbReference type="RefSeq" id="XP_052756262.1">
    <property type="nucleotide sequence ID" value="XM_052900302.1"/>
</dbReference>
<reference evidence="10" key="1">
    <citation type="submission" date="2025-08" db="UniProtKB">
        <authorList>
            <consortium name="RefSeq"/>
        </authorList>
    </citation>
    <scope>IDENTIFICATION</scope>
    <source>
        <tissue evidence="10">Whole larvae</tissue>
    </source>
</reference>
<dbReference type="EC" id="3.1.3.64" evidence="1"/>
<keyword evidence="9" id="KW-1185">Reference proteome</keyword>
<keyword evidence="7" id="KW-0472">Membrane</keyword>
<name>A0ABM3MY34_GALME</name>
<proteinExistence type="predicted"/>
<evidence type="ECO:0000256" key="1">
    <source>
        <dbReference type="ARBA" id="ARBA00013038"/>
    </source>
</evidence>
<evidence type="ECO:0000256" key="6">
    <source>
        <dbReference type="ARBA" id="ARBA00041911"/>
    </source>
</evidence>
<evidence type="ECO:0000313" key="9">
    <source>
        <dbReference type="Proteomes" id="UP001652740"/>
    </source>
</evidence>
<dbReference type="InterPro" id="IPR002013">
    <property type="entry name" value="SAC_dom"/>
</dbReference>
<dbReference type="Proteomes" id="UP001652740">
    <property type="component" value="Unplaced"/>
</dbReference>